<dbReference type="RefSeq" id="WP_196934037.1">
    <property type="nucleotide sequence ID" value="NZ_MU158697.1"/>
</dbReference>
<comment type="caution">
    <text evidence="1">The sequence shown here is derived from an EMBL/GenBank/DDBJ whole genome shotgun (WGS) entry which is preliminary data.</text>
</comment>
<protein>
    <submittedName>
        <fullName evidence="1">Uncharacterized protein</fullName>
    </submittedName>
</protein>
<evidence type="ECO:0000313" key="1">
    <source>
        <dbReference type="EMBL" id="MBE8713890.1"/>
    </source>
</evidence>
<sequence>MNIVSILLVGFLSFANIDLISIRSAFQKADESQAHTDELYKSLKDYSKNDPVMLAYKGAAYGLRAKYELNRQVKKELFTRGAKTIESAVASAPNNLEIRLIRLIIQENAPKVVKYNSNLTEDKKLILANFSKQSADVKAVIRAYAKRSKTLTTDDLKNL</sequence>
<name>A0A928UVB9_9SPHI</name>
<keyword evidence="2" id="KW-1185">Reference proteome</keyword>
<accession>A0A928UVB9</accession>
<gene>
    <name evidence="1" type="ORF">C4F49_09385</name>
</gene>
<dbReference type="EMBL" id="PRDK01000005">
    <property type="protein sequence ID" value="MBE8713890.1"/>
    <property type="molecule type" value="Genomic_DNA"/>
</dbReference>
<proteinExistence type="predicted"/>
<evidence type="ECO:0000313" key="2">
    <source>
        <dbReference type="Proteomes" id="UP000616201"/>
    </source>
</evidence>
<reference evidence="1" key="1">
    <citation type="submission" date="2018-02" db="EMBL/GenBank/DDBJ databases">
        <authorList>
            <person name="Vasarhelyi B.M."/>
            <person name="Deshmukh S."/>
            <person name="Balint B."/>
            <person name="Kukolya J."/>
        </authorList>
    </citation>
    <scope>NUCLEOTIDE SEQUENCE</scope>
    <source>
        <strain evidence="1">KB22</strain>
    </source>
</reference>
<organism evidence="1 2">
    <name type="scientific">Sphingobacterium hungaricum</name>
    <dbReference type="NCBI Taxonomy" id="2082723"/>
    <lineage>
        <taxon>Bacteria</taxon>
        <taxon>Pseudomonadati</taxon>
        <taxon>Bacteroidota</taxon>
        <taxon>Sphingobacteriia</taxon>
        <taxon>Sphingobacteriales</taxon>
        <taxon>Sphingobacteriaceae</taxon>
        <taxon>Sphingobacterium</taxon>
    </lineage>
</organism>
<dbReference type="Proteomes" id="UP000616201">
    <property type="component" value="Unassembled WGS sequence"/>
</dbReference>
<dbReference type="AlphaFoldDB" id="A0A928UVB9"/>